<comment type="caution">
    <text evidence="2">The sequence shown here is derived from an EMBL/GenBank/DDBJ whole genome shotgun (WGS) entry which is preliminary data.</text>
</comment>
<reference evidence="3" key="2">
    <citation type="submission" date="2024-04" db="EMBL/GenBank/DDBJ databases">
        <authorList>
            <person name="Chen Y."/>
            <person name="Shah S."/>
            <person name="Dougan E. K."/>
            <person name="Thang M."/>
            <person name="Chan C."/>
        </authorList>
    </citation>
    <scope>NUCLEOTIDE SEQUENCE [LARGE SCALE GENOMIC DNA]</scope>
</reference>
<dbReference type="Proteomes" id="UP001152797">
    <property type="component" value="Unassembled WGS sequence"/>
</dbReference>
<dbReference type="EMBL" id="CAMXCT010005890">
    <property type="protein sequence ID" value="CAI4013500.1"/>
    <property type="molecule type" value="Genomic_DNA"/>
</dbReference>
<feature type="region of interest" description="Disordered" evidence="1">
    <location>
        <begin position="165"/>
        <end position="189"/>
    </location>
</feature>
<evidence type="ECO:0000313" key="3">
    <source>
        <dbReference type="EMBL" id="CAL1166875.1"/>
    </source>
</evidence>
<feature type="region of interest" description="Disordered" evidence="1">
    <location>
        <begin position="204"/>
        <end position="225"/>
    </location>
</feature>
<dbReference type="SUPFAM" id="SSF52047">
    <property type="entry name" value="RNI-like"/>
    <property type="match status" value="1"/>
</dbReference>
<organism evidence="2">
    <name type="scientific">Cladocopium goreaui</name>
    <dbReference type="NCBI Taxonomy" id="2562237"/>
    <lineage>
        <taxon>Eukaryota</taxon>
        <taxon>Sar</taxon>
        <taxon>Alveolata</taxon>
        <taxon>Dinophyceae</taxon>
        <taxon>Suessiales</taxon>
        <taxon>Symbiodiniaceae</taxon>
        <taxon>Cladocopium</taxon>
    </lineage>
</organism>
<evidence type="ECO:0000256" key="1">
    <source>
        <dbReference type="SAM" id="MobiDB-lite"/>
    </source>
</evidence>
<dbReference type="EMBL" id="CAMXCT030005890">
    <property type="protein sequence ID" value="CAL4800812.1"/>
    <property type="molecule type" value="Genomic_DNA"/>
</dbReference>
<protein>
    <submittedName>
        <fullName evidence="2">Uncharacterized protein</fullName>
    </submittedName>
</protein>
<keyword evidence="4" id="KW-1185">Reference proteome</keyword>
<evidence type="ECO:0000313" key="4">
    <source>
        <dbReference type="Proteomes" id="UP001152797"/>
    </source>
</evidence>
<dbReference type="AlphaFoldDB" id="A0A9P1DPU6"/>
<evidence type="ECO:0000313" key="2">
    <source>
        <dbReference type="EMBL" id="CAI4013500.1"/>
    </source>
</evidence>
<reference evidence="2" key="1">
    <citation type="submission" date="2022-10" db="EMBL/GenBank/DDBJ databases">
        <authorList>
            <person name="Chen Y."/>
            <person name="Dougan E. K."/>
            <person name="Chan C."/>
            <person name="Rhodes N."/>
            <person name="Thang M."/>
        </authorList>
    </citation>
    <scope>NUCLEOTIDE SEQUENCE</scope>
</reference>
<gene>
    <name evidence="2" type="ORF">C1SCF055_LOCUS38462</name>
</gene>
<name>A0A9P1DPU6_9DINO</name>
<feature type="compositionally biased region" description="Polar residues" evidence="1">
    <location>
        <begin position="204"/>
        <end position="214"/>
    </location>
</feature>
<sequence>MKLFRNNITDGGAWAVGQFMAHSSQAVHEVHLSHNSITERGAAGLLELIAWSRKYPYDASSGGRDGRGLSPIWLRLEHNCIDWRVIDHRLHRSDLTWCTAESRDGWLMSDAAPTICLHASYRNQHDKLTWEEGEWAGDSMPAQPESGKVILAALKGDAQAQDIVGPPTPVPVHHPPPPPAPMRPRPQPMPLNPTSIAQPMAKQSPISPVLSTSPIGDKGSIMSPTREKAPLLSSTPMQSPQGRVPAPMQVQETEEIPFFIFVDAGTLHQMITREDGLIRLQGLLNLAVSGHMKCNPPDNSDKQPPYWVNPVQEGETFPILLTKEVMQELDQRRDDPLLRTEMARYVAQDPHSLLQQCIAWGILEVCDASISHETLVHVTKPMEARARDFHISLASLKVLDFAKIWWAEAPGRVLVITDDIELRQMECPPNFPGVIMLGELNKLLWQEPSGRQLSDIAGQPQPPFKNVILSSSVICKAVQMRQKSLPERPQVLEQRQELHQAFSLISKVLRFARAGHGGTLSIAEQATQSARMEGALRRWRDLLIQIY</sequence>
<accession>A0A9P1DPU6</accession>
<dbReference type="EMBL" id="CAMXCT020005890">
    <property type="protein sequence ID" value="CAL1166875.1"/>
    <property type="molecule type" value="Genomic_DNA"/>
</dbReference>
<feature type="compositionally biased region" description="Pro residues" evidence="1">
    <location>
        <begin position="166"/>
        <end position="189"/>
    </location>
</feature>
<proteinExistence type="predicted"/>